<dbReference type="EMBL" id="CP025120">
    <property type="protein sequence ID" value="AUD79291.1"/>
    <property type="molecule type" value="Genomic_DNA"/>
</dbReference>
<dbReference type="Gene3D" id="2.130.10.10">
    <property type="entry name" value="YVTN repeat-like/Quinoprotein amine dehydrogenase"/>
    <property type="match status" value="1"/>
</dbReference>
<dbReference type="RefSeq" id="WP_106647112.1">
    <property type="nucleotide sequence ID" value="NZ_BMGO01000001.1"/>
</dbReference>
<dbReference type="SUPFAM" id="SSF50998">
    <property type="entry name" value="Quinoprotein alcohol dehydrogenase-like"/>
    <property type="match status" value="1"/>
</dbReference>
<dbReference type="AlphaFoldDB" id="A0A2K9AW06"/>
<dbReference type="Pfam" id="PF13360">
    <property type="entry name" value="PQQ_2"/>
    <property type="match status" value="1"/>
</dbReference>
<dbReference type="GO" id="GO:0009279">
    <property type="term" value="C:cell outer membrane"/>
    <property type="evidence" value="ECO:0007669"/>
    <property type="project" value="UniProtKB-SubCell"/>
</dbReference>
<dbReference type="InterPro" id="IPR015943">
    <property type="entry name" value="WD40/YVTN_repeat-like_dom_sf"/>
</dbReference>
<dbReference type="HAMAP" id="MF_00923">
    <property type="entry name" value="OM_assembly_BamB"/>
    <property type="match status" value="1"/>
</dbReference>
<dbReference type="OrthoDB" id="5173551at2"/>
<dbReference type="InterPro" id="IPR011047">
    <property type="entry name" value="Quinoprotein_ADH-like_sf"/>
</dbReference>
<dbReference type="InterPro" id="IPR017687">
    <property type="entry name" value="BamB"/>
</dbReference>
<evidence type="ECO:0000313" key="4">
    <source>
        <dbReference type="Proteomes" id="UP000232693"/>
    </source>
</evidence>
<comment type="similarity">
    <text evidence="1">Belongs to the BamB family.</text>
</comment>
<comment type="subunit">
    <text evidence="1">Part of the Bam complex.</text>
</comment>
<dbReference type="Proteomes" id="UP000232693">
    <property type="component" value="Chromosome"/>
</dbReference>
<comment type="function">
    <text evidence="1">Part of the outer membrane protein assembly complex, which is involved in assembly and insertion of beta-barrel proteins into the outer membrane.</text>
</comment>
<evidence type="ECO:0000313" key="3">
    <source>
        <dbReference type="EMBL" id="AUD79291.1"/>
    </source>
</evidence>
<dbReference type="SMART" id="SM00564">
    <property type="entry name" value="PQQ"/>
    <property type="match status" value="6"/>
</dbReference>
<accession>A0A2K9AW06</accession>
<feature type="domain" description="Pyrrolo-quinoline quinone repeat" evidence="2">
    <location>
        <begin position="76"/>
        <end position="307"/>
    </location>
</feature>
<gene>
    <name evidence="1 3" type="primary">bamB</name>
    <name evidence="3" type="ORF">CW740_08555</name>
</gene>
<keyword evidence="4" id="KW-1185">Reference proteome</keyword>
<organism evidence="3 4">
    <name type="scientific">Kangiella profundi</name>
    <dbReference type="NCBI Taxonomy" id="1561924"/>
    <lineage>
        <taxon>Bacteria</taxon>
        <taxon>Pseudomonadati</taxon>
        <taxon>Pseudomonadota</taxon>
        <taxon>Gammaproteobacteria</taxon>
        <taxon>Kangiellales</taxon>
        <taxon>Kangiellaceae</taxon>
        <taxon>Kangiella</taxon>
    </lineage>
</organism>
<evidence type="ECO:0000256" key="1">
    <source>
        <dbReference type="HAMAP-Rule" id="MF_00923"/>
    </source>
</evidence>
<dbReference type="KEGG" id="kpd:CW740_08555"/>
<sequence>MISGWTQRIVTLLIAISFLVACSDEVVNPPKELDDIEEKFSIESAWVEVIGDGDDGKFNSLVPAIWEDKVITADVKGLISAFDLKTGDLVWETQLKEPLAGGVTANAGLVAVGTKDAKVHVLDVNDGKKLWHVDVTTEVLAKPAIDDGRLVVRTPDGRIFAYSLATQKQEWFYDRIIPNLTLRGTSAPVATSGIVISGFANGKMAAFNIRTGDLLWEQRISAPRGSSEISRIVDVDSSPVIYSSYLYAAGFNGYAIAMDLTNGRYLWREETSVTQELLVDATRVYLVETTGKIVARDRISGEQVWSQEGLLYRKPTGAADNEDYIVVGDFEGYLHWLDKSTGEFVARTHLDRYGIAHAPIVTDEHIIATTRYGYLHALENPLASSSEE</sequence>
<dbReference type="GO" id="GO:0043165">
    <property type="term" value="P:Gram-negative-bacterium-type cell outer membrane assembly"/>
    <property type="evidence" value="ECO:0007669"/>
    <property type="project" value="UniProtKB-UniRule"/>
</dbReference>
<evidence type="ECO:0000259" key="2">
    <source>
        <dbReference type="Pfam" id="PF13360"/>
    </source>
</evidence>
<dbReference type="PANTHER" id="PTHR34512">
    <property type="entry name" value="CELL SURFACE PROTEIN"/>
    <property type="match status" value="1"/>
</dbReference>
<dbReference type="InterPro" id="IPR018391">
    <property type="entry name" value="PQQ_b-propeller_rpt"/>
</dbReference>
<dbReference type="InterPro" id="IPR002372">
    <property type="entry name" value="PQQ_rpt_dom"/>
</dbReference>
<comment type="subcellular location">
    <subcellularLocation>
        <location evidence="1">Cell outer membrane</location>
    </subcellularLocation>
</comment>
<dbReference type="NCBIfam" id="TIGR03300">
    <property type="entry name" value="assembly_YfgL"/>
    <property type="match status" value="1"/>
</dbReference>
<dbReference type="PANTHER" id="PTHR34512:SF30">
    <property type="entry name" value="OUTER MEMBRANE PROTEIN ASSEMBLY FACTOR BAMB"/>
    <property type="match status" value="1"/>
</dbReference>
<dbReference type="GO" id="GO:0051205">
    <property type="term" value="P:protein insertion into membrane"/>
    <property type="evidence" value="ECO:0007669"/>
    <property type="project" value="UniProtKB-UniRule"/>
</dbReference>
<keyword evidence="1" id="KW-0472">Membrane</keyword>
<proteinExistence type="inferred from homology"/>
<reference evidence="3 4" key="1">
    <citation type="submission" date="2017-12" db="EMBL/GenBank/DDBJ databases">
        <title>Kangiella profundi FT102 completed genome.</title>
        <authorList>
            <person name="Xu J."/>
            <person name="Wang J."/>
            <person name="Lu Y."/>
        </authorList>
    </citation>
    <scope>NUCLEOTIDE SEQUENCE [LARGE SCALE GENOMIC DNA]</scope>
    <source>
        <strain evidence="3 4">FT102</strain>
    </source>
</reference>
<protein>
    <recommendedName>
        <fullName evidence="1">Outer membrane protein assembly factor BamB</fullName>
    </recommendedName>
</protein>
<keyword evidence="1" id="KW-0732">Signal</keyword>
<keyword evidence="1" id="KW-0998">Cell outer membrane</keyword>
<name>A0A2K9AW06_9GAMM</name>